<evidence type="ECO:0000256" key="4">
    <source>
        <dbReference type="ARBA" id="ARBA00023284"/>
    </source>
</evidence>
<comment type="caution">
    <text evidence="6">The sequence shown here is derived from an EMBL/GenBank/DDBJ whole genome shotgun (WGS) entry which is preliminary data.</text>
</comment>
<keyword evidence="2" id="KW-0201">Cytochrome c-type biogenesis</keyword>
<dbReference type="Proteomes" id="UP000704068">
    <property type="component" value="Unassembled WGS sequence"/>
</dbReference>
<dbReference type="InterPro" id="IPR013766">
    <property type="entry name" value="Thioredoxin_domain"/>
</dbReference>
<feature type="domain" description="Thioredoxin" evidence="5">
    <location>
        <begin position="196"/>
        <end position="333"/>
    </location>
</feature>
<sequence>MRISFSLLFILVLFTACGPGKGRIRIEGKLKHLDKAECYLYAEGGDFSKPDTIIISGGKFKLEKELPEACLLTILYPNATTTTFIGEPGTTIKIDGDAGRLDEVDISGSELNERLTKFRQRQVKKTKSDQLMAATQYIRDHATSLDGLALYYKYYVDNDATDANVALELLNLLRKGLPQSKALVTLDAALRPLKSYAVGRTFPDFSVQTLAGKTLSRASLTGKPTLLFWCGRWSSESTTALNEAQRLQTTYANRLNVVAISLDPDPENARKYVESLGYTGAFVCDGKVFQTPPARLLGVRGVPSGFIINTDGRIVARDLPVSQWDARLQSVVH</sequence>
<dbReference type="InterPro" id="IPR000866">
    <property type="entry name" value="AhpC/TSA"/>
</dbReference>
<dbReference type="Pfam" id="PF14289">
    <property type="entry name" value="DUF4369"/>
    <property type="match status" value="1"/>
</dbReference>
<evidence type="ECO:0000259" key="5">
    <source>
        <dbReference type="PROSITE" id="PS51352"/>
    </source>
</evidence>
<gene>
    <name evidence="6" type="ORF">HXK21_00965</name>
</gene>
<keyword evidence="3" id="KW-1015">Disulfide bond</keyword>
<dbReference type="PANTHER" id="PTHR42852:SF6">
    <property type="entry name" value="THIOL:DISULFIDE INTERCHANGE PROTEIN DSBE"/>
    <property type="match status" value="1"/>
</dbReference>
<dbReference type="PROSITE" id="PS51257">
    <property type="entry name" value="PROKAR_LIPOPROTEIN"/>
    <property type="match status" value="1"/>
</dbReference>
<proteinExistence type="predicted"/>
<evidence type="ECO:0000256" key="2">
    <source>
        <dbReference type="ARBA" id="ARBA00022748"/>
    </source>
</evidence>
<reference evidence="6" key="1">
    <citation type="submission" date="2020-04" db="EMBL/GenBank/DDBJ databases">
        <title>Deep metagenomics examines the oral microbiome during advanced dental caries in children, revealing novel taxa and co-occurrences with host molecules.</title>
        <authorList>
            <person name="Baker J.L."/>
            <person name="Morton J.T."/>
            <person name="Dinis M."/>
            <person name="Alvarez R."/>
            <person name="Tran N.C."/>
            <person name="Knight R."/>
            <person name="Edlund A."/>
        </authorList>
    </citation>
    <scope>NUCLEOTIDE SEQUENCE</scope>
    <source>
        <strain evidence="6">JCVI_34_bin.1</strain>
    </source>
</reference>
<organism evidence="6 7">
    <name type="scientific">Alloprevotella tannerae</name>
    <dbReference type="NCBI Taxonomy" id="76122"/>
    <lineage>
        <taxon>Bacteria</taxon>
        <taxon>Pseudomonadati</taxon>
        <taxon>Bacteroidota</taxon>
        <taxon>Bacteroidia</taxon>
        <taxon>Bacteroidales</taxon>
        <taxon>Prevotellaceae</taxon>
        <taxon>Alloprevotella</taxon>
    </lineage>
</organism>
<dbReference type="AlphaFoldDB" id="A0A929RUT0"/>
<keyword evidence="4" id="KW-0676">Redox-active center</keyword>
<dbReference type="Pfam" id="PF00578">
    <property type="entry name" value="AhpC-TSA"/>
    <property type="match status" value="1"/>
</dbReference>
<evidence type="ECO:0000256" key="3">
    <source>
        <dbReference type="ARBA" id="ARBA00023157"/>
    </source>
</evidence>
<dbReference type="GO" id="GO:0017004">
    <property type="term" value="P:cytochrome complex assembly"/>
    <property type="evidence" value="ECO:0007669"/>
    <property type="project" value="UniProtKB-KW"/>
</dbReference>
<dbReference type="InterPro" id="IPR036249">
    <property type="entry name" value="Thioredoxin-like_sf"/>
</dbReference>
<name>A0A929RUT0_9BACT</name>
<dbReference type="SUPFAM" id="SSF52833">
    <property type="entry name" value="Thioredoxin-like"/>
    <property type="match status" value="1"/>
</dbReference>
<dbReference type="PANTHER" id="PTHR42852">
    <property type="entry name" value="THIOL:DISULFIDE INTERCHANGE PROTEIN DSBE"/>
    <property type="match status" value="1"/>
</dbReference>
<dbReference type="GO" id="GO:0030313">
    <property type="term" value="C:cell envelope"/>
    <property type="evidence" value="ECO:0007669"/>
    <property type="project" value="UniProtKB-SubCell"/>
</dbReference>
<dbReference type="GO" id="GO:0016491">
    <property type="term" value="F:oxidoreductase activity"/>
    <property type="evidence" value="ECO:0007669"/>
    <property type="project" value="InterPro"/>
</dbReference>
<dbReference type="GO" id="GO:0016209">
    <property type="term" value="F:antioxidant activity"/>
    <property type="evidence" value="ECO:0007669"/>
    <property type="project" value="InterPro"/>
</dbReference>
<dbReference type="EMBL" id="JABZGR010000001">
    <property type="protein sequence ID" value="MBF0969603.1"/>
    <property type="molecule type" value="Genomic_DNA"/>
</dbReference>
<dbReference type="InterPro" id="IPR025380">
    <property type="entry name" value="DUF4369"/>
</dbReference>
<accession>A0A929RUT0</accession>
<comment type="subcellular location">
    <subcellularLocation>
        <location evidence="1">Cell envelope</location>
    </subcellularLocation>
</comment>
<dbReference type="RefSeq" id="WP_303762618.1">
    <property type="nucleotide sequence ID" value="NZ_JABZGR010000001.1"/>
</dbReference>
<evidence type="ECO:0000313" key="7">
    <source>
        <dbReference type="Proteomes" id="UP000704068"/>
    </source>
</evidence>
<evidence type="ECO:0000313" key="6">
    <source>
        <dbReference type="EMBL" id="MBF0969603.1"/>
    </source>
</evidence>
<dbReference type="Gene3D" id="3.40.30.10">
    <property type="entry name" value="Glutaredoxin"/>
    <property type="match status" value="1"/>
</dbReference>
<dbReference type="PROSITE" id="PS51352">
    <property type="entry name" value="THIOREDOXIN_2"/>
    <property type="match status" value="1"/>
</dbReference>
<evidence type="ECO:0000256" key="1">
    <source>
        <dbReference type="ARBA" id="ARBA00004196"/>
    </source>
</evidence>
<dbReference type="InterPro" id="IPR050553">
    <property type="entry name" value="Thioredoxin_ResA/DsbE_sf"/>
</dbReference>
<protein>
    <submittedName>
        <fullName evidence="6">AhpC/TSA family protein</fullName>
    </submittedName>
</protein>
<dbReference type="CDD" id="cd02966">
    <property type="entry name" value="TlpA_like_family"/>
    <property type="match status" value="1"/>
</dbReference>